<dbReference type="PANTHER" id="PTHR43162">
    <property type="match status" value="1"/>
</dbReference>
<name>A0A0A1P1D3_RHIZD</name>
<dbReference type="InterPro" id="IPR036291">
    <property type="entry name" value="NAD(P)-bd_dom_sf"/>
</dbReference>
<gene>
    <name evidence="2" type="ORF">BCV71DRAFT_228244</name>
</gene>
<sequence>MQGSERIFIVGGTGNIGTSVVRELLTKNVPVTLFARDTDKVNALFGNNNLIQVVPGNFDDLSPLKRSLNGHSRMFLLISDIERYVQLKTEISQYAFESGIKQIVNLSDILASYPWRTTYLGHRSRIVEEAILNMPNRGYCVSLRPTRLMSNFLVFERLQDNVTFDTIDEDKLQGWISPNDIGAVAAAILTEDIEKHADAVYELSGDAITPKQRADIFTRVLNRPITYKKISAAEKYQAYVSCGCPHLVAYTASTSMATIDAHSAYITDGIEILIGRKPETLEKYVLANKDKF</sequence>
<dbReference type="InterPro" id="IPR008030">
    <property type="entry name" value="NmrA-like"/>
</dbReference>
<evidence type="ECO:0000313" key="3">
    <source>
        <dbReference type="Proteomes" id="UP000242381"/>
    </source>
</evidence>
<dbReference type="AlphaFoldDB" id="A0A0A1P1D3"/>
<dbReference type="Gene3D" id="3.40.50.720">
    <property type="entry name" value="NAD(P)-binding Rossmann-like Domain"/>
    <property type="match status" value="1"/>
</dbReference>
<feature type="domain" description="NmrA-like" evidence="1">
    <location>
        <begin position="5"/>
        <end position="281"/>
    </location>
</feature>
<dbReference type="InterPro" id="IPR051604">
    <property type="entry name" value="Ergot_Alk_Oxidoreductase"/>
</dbReference>
<dbReference type="SUPFAM" id="SSF51735">
    <property type="entry name" value="NAD(P)-binding Rossmann-fold domains"/>
    <property type="match status" value="1"/>
</dbReference>
<proteinExistence type="predicted"/>
<dbReference type="PANTHER" id="PTHR43162:SF1">
    <property type="entry name" value="PRESTALK A DIFFERENTIATION PROTEIN A"/>
    <property type="match status" value="1"/>
</dbReference>
<dbReference type="Pfam" id="PF05368">
    <property type="entry name" value="NmrA"/>
    <property type="match status" value="1"/>
</dbReference>
<evidence type="ECO:0000313" key="2">
    <source>
        <dbReference type="EMBL" id="ORE16192.1"/>
    </source>
</evidence>
<dbReference type="EMBL" id="KV921394">
    <property type="protein sequence ID" value="ORE16192.1"/>
    <property type="molecule type" value="Genomic_DNA"/>
</dbReference>
<dbReference type="VEuPathDB" id="FungiDB:BCV72DRAFT_231679"/>
<accession>A0A0A1P1D3</accession>
<organism evidence="2 3">
    <name type="scientific">Rhizopus microsporus</name>
    <dbReference type="NCBI Taxonomy" id="58291"/>
    <lineage>
        <taxon>Eukaryota</taxon>
        <taxon>Fungi</taxon>
        <taxon>Fungi incertae sedis</taxon>
        <taxon>Mucoromycota</taxon>
        <taxon>Mucoromycotina</taxon>
        <taxon>Mucoromycetes</taxon>
        <taxon>Mucorales</taxon>
        <taxon>Mucorineae</taxon>
        <taxon>Rhizopodaceae</taxon>
        <taxon>Rhizopus</taxon>
    </lineage>
</organism>
<evidence type="ECO:0000259" key="1">
    <source>
        <dbReference type="Pfam" id="PF05368"/>
    </source>
</evidence>
<dbReference type="Proteomes" id="UP000242381">
    <property type="component" value="Unassembled WGS sequence"/>
</dbReference>
<dbReference type="Gene3D" id="3.90.25.10">
    <property type="entry name" value="UDP-galactose 4-epimerase, domain 1"/>
    <property type="match status" value="1"/>
</dbReference>
<protein>
    <submittedName>
        <fullName evidence="2">NAD(P)-binding protein</fullName>
    </submittedName>
</protein>
<reference evidence="2 3" key="1">
    <citation type="journal article" date="2016" name="Proc. Natl. Acad. Sci. U.S.A.">
        <title>Lipid metabolic changes in an early divergent fungus govern the establishment of a mutualistic symbiosis with endobacteria.</title>
        <authorList>
            <person name="Lastovetsky O.A."/>
            <person name="Gaspar M.L."/>
            <person name="Mondo S.J."/>
            <person name="LaButti K.M."/>
            <person name="Sandor L."/>
            <person name="Grigoriev I.V."/>
            <person name="Henry S.A."/>
            <person name="Pawlowska T.E."/>
        </authorList>
    </citation>
    <scope>NUCLEOTIDE SEQUENCE [LARGE SCALE GENOMIC DNA]</scope>
    <source>
        <strain evidence="2 3">ATCC 11559</strain>
    </source>
</reference>